<name>A0ABV9Q0R6_9BACL</name>
<comment type="subcellular location">
    <subcellularLocation>
        <location evidence="7">Cell inner membrane</location>
        <topology evidence="7">Peripheral membrane protein</topology>
    </subcellularLocation>
</comment>
<dbReference type="PANTHER" id="PTHR43117:SF4">
    <property type="entry name" value="OSMOPROTECTANT IMPORT ATP-BINDING PROTEIN OSMV"/>
    <property type="match status" value="1"/>
</dbReference>
<dbReference type="InterPro" id="IPR027417">
    <property type="entry name" value="P-loop_NTPase"/>
</dbReference>
<evidence type="ECO:0000256" key="6">
    <source>
        <dbReference type="ARBA" id="ARBA00023122"/>
    </source>
</evidence>
<keyword evidence="5 7" id="KW-0067">ATP-binding</keyword>
<feature type="domain" description="ABC transporter" evidence="8">
    <location>
        <begin position="2"/>
        <end position="240"/>
    </location>
</feature>
<dbReference type="GO" id="GO:0005524">
    <property type="term" value="F:ATP binding"/>
    <property type="evidence" value="ECO:0007669"/>
    <property type="project" value="UniProtKB-KW"/>
</dbReference>
<evidence type="ECO:0000256" key="7">
    <source>
        <dbReference type="RuleBase" id="RU369116"/>
    </source>
</evidence>
<dbReference type="SMART" id="SM00382">
    <property type="entry name" value="AAA"/>
    <property type="match status" value="1"/>
</dbReference>
<dbReference type="EC" id="7.6.2.9" evidence="7"/>
<dbReference type="InterPro" id="IPR003593">
    <property type="entry name" value="AAA+_ATPase"/>
</dbReference>
<dbReference type="InterPro" id="IPR003439">
    <property type="entry name" value="ABC_transporter-like_ATP-bd"/>
</dbReference>
<dbReference type="Pfam" id="PF00005">
    <property type="entry name" value="ABC_tran"/>
    <property type="match status" value="1"/>
</dbReference>
<organism evidence="9 10">
    <name type="scientific">Effusibacillus consociatus</name>
    <dbReference type="NCBI Taxonomy" id="1117041"/>
    <lineage>
        <taxon>Bacteria</taxon>
        <taxon>Bacillati</taxon>
        <taxon>Bacillota</taxon>
        <taxon>Bacilli</taxon>
        <taxon>Bacillales</taxon>
        <taxon>Alicyclobacillaceae</taxon>
        <taxon>Effusibacillus</taxon>
    </lineage>
</organism>
<dbReference type="PROSITE" id="PS50893">
    <property type="entry name" value="ABC_TRANSPORTER_2"/>
    <property type="match status" value="1"/>
</dbReference>
<comment type="similarity">
    <text evidence="1 7">Belongs to the ABC transporter superfamily.</text>
</comment>
<comment type="subunit">
    <text evidence="7">The complex is probably composed of two ATP-binding proteins, two transmembrane proteins and a solute-binding protein.</text>
</comment>
<comment type="catalytic activity">
    <reaction evidence="7">
        <text>a quaternary ammonium(out) + ATP + H2O = a quaternary ammonium(in) + ADP + phosphate + H(+)</text>
        <dbReference type="Rhea" id="RHEA:11036"/>
        <dbReference type="ChEBI" id="CHEBI:15377"/>
        <dbReference type="ChEBI" id="CHEBI:15378"/>
        <dbReference type="ChEBI" id="CHEBI:30616"/>
        <dbReference type="ChEBI" id="CHEBI:35267"/>
        <dbReference type="ChEBI" id="CHEBI:43474"/>
        <dbReference type="ChEBI" id="CHEBI:456216"/>
    </reaction>
</comment>
<dbReference type="NCBIfam" id="TIGR01186">
    <property type="entry name" value="proV"/>
    <property type="match status" value="1"/>
</dbReference>
<evidence type="ECO:0000313" key="10">
    <source>
        <dbReference type="Proteomes" id="UP001596002"/>
    </source>
</evidence>
<keyword evidence="6" id="KW-0129">CBS domain</keyword>
<dbReference type="InterPro" id="IPR046342">
    <property type="entry name" value="CBS_dom_sf"/>
</dbReference>
<keyword evidence="7" id="KW-0472">Membrane</keyword>
<dbReference type="Gene3D" id="3.40.50.300">
    <property type="entry name" value="P-loop containing nucleotide triphosphate hydrolases"/>
    <property type="match status" value="1"/>
</dbReference>
<dbReference type="PANTHER" id="PTHR43117">
    <property type="entry name" value="OSMOPROTECTANT IMPORT ATP-BINDING PROTEIN OSMV"/>
    <property type="match status" value="1"/>
</dbReference>
<keyword evidence="7" id="KW-0997">Cell inner membrane</keyword>
<sequence>MIEFKNVSKVYESGNKQVKAVDNINLHVEKGQICVFLGPSGCGKTTLLRMVNRLIPISGGSIHVDGKDINTMNPIELRRSIGYVIQQVGLFPNMTIEENISVVPNMLGWDRVKTKKRYSELMEMVGLNPDEYRKRYPWELSGGQQQRIGVARALAADPPVMLMDEPFGALDPMIREHIQNEFLRIQQNVKKTILFVSHDIDEAIRLGDTIAIFKSGQLMQHGTPDEILSNPQNEFVRDFVGSDRALKRLTLFSVRDLIGRIEHFKKGIGVRKEFHNFIVQVNTDLRTALSVILSSPTSDVWVVDEKERPIGLLSLSDFEIFTGIHPAELKSIVN</sequence>
<dbReference type="PROSITE" id="PS00211">
    <property type="entry name" value="ABC_TRANSPORTER_1"/>
    <property type="match status" value="1"/>
</dbReference>
<protein>
    <recommendedName>
        <fullName evidence="7">Quaternary amine transport ATP-binding protein</fullName>
        <ecNumber evidence="7">7.6.2.9</ecNumber>
    </recommendedName>
</protein>
<proteinExistence type="inferred from homology"/>
<dbReference type="SUPFAM" id="SSF52540">
    <property type="entry name" value="P-loop containing nucleoside triphosphate hydrolases"/>
    <property type="match status" value="1"/>
</dbReference>
<keyword evidence="7" id="KW-1003">Cell membrane</keyword>
<keyword evidence="2 7" id="KW-0813">Transport</keyword>
<dbReference type="InterPro" id="IPR005892">
    <property type="entry name" value="Gly-betaine_transp_ATP-bd"/>
</dbReference>
<evidence type="ECO:0000256" key="5">
    <source>
        <dbReference type="ARBA" id="ARBA00022840"/>
    </source>
</evidence>
<comment type="caution">
    <text evidence="9">The sequence shown here is derived from an EMBL/GenBank/DDBJ whole genome shotgun (WGS) entry which is preliminary data.</text>
</comment>
<keyword evidence="3" id="KW-0677">Repeat</keyword>
<dbReference type="SUPFAM" id="SSF54631">
    <property type="entry name" value="CBS-domain pair"/>
    <property type="match status" value="1"/>
</dbReference>
<dbReference type="InterPro" id="IPR017871">
    <property type="entry name" value="ABC_transporter-like_CS"/>
</dbReference>
<reference evidence="10" key="1">
    <citation type="journal article" date="2019" name="Int. J. Syst. Evol. Microbiol.">
        <title>The Global Catalogue of Microorganisms (GCM) 10K type strain sequencing project: providing services to taxonomists for standard genome sequencing and annotation.</title>
        <authorList>
            <consortium name="The Broad Institute Genomics Platform"/>
            <consortium name="The Broad Institute Genome Sequencing Center for Infectious Disease"/>
            <person name="Wu L."/>
            <person name="Ma J."/>
        </authorList>
    </citation>
    <scope>NUCLEOTIDE SEQUENCE [LARGE SCALE GENOMIC DNA]</scope>
    <source>
        <strain evidence="10">WYCCWR 12678</strain>
    </source>
</reference>
<evidence type="ECO:0000256" key="4">
    <source>
        <dbReference type="ARBA" id="ARBA00022741"/>
    </source>
</evidence>
<evidence type="ECO:0000256" key="1">
    <source>
        <dbReference type="ARBA" id="ARBA00005417"/>
    </source>
</evidence>
<keyword evidence="4 7" id="KW-0547">Nucleotide-binding</keyword>
<accession>A0ABV9Q0R6</accession>
<evidence type="ECO:0000313" key="9">
    <source>
        <dbReference type="EMBL" id="MFC4766250.1"/>
    </source>
</evidence>
<dbReference type="EMBL" id="JBHSHC010000014">
    <property type="protein sequence ID" value="MFC4766250.1"/>
    <property type="molecule type" value="Genomic_DNA"/>
</dbReference>
<dbReference type="RefSeq" id="WP_380024039.1">
    <property type="nucleotide sequence ID" value="NZ_JBHSHC010000014.1"/>
</dbReference>
<keyword evidence="10" id="KW-1185">Reference proteome</keyword>
<gene>
    <name evidence="9" type="ORF">ACFO8Q_02390</name>
</gene>
<evidence type="ECO:0000259" key="8">
    <source>
        <dbReference type="PROSITE" id="PS50893"/>
    </source>
</evidence>
<evidence type="ECO:0000256" key="2">
    <source>
        <dbReference type="ARBA" id="ARBA00022448"/>
    </source>
</evidence>
<dbReference type="Proteomes" id="UP001596002">
    <property type="component" value="Unassembled WGS sequence"/>
</dbReference>
<evidence type="ECO:0000256" key="3">
    <source>
        <dbReference type="ARBA" id="ARBA00022737"/>
    </source>
</evidence>